<dbReference type="OrthoDB" id="4247482at2"/>
<dbReference type="Gene3D" id="3.90.79.10">
    <property type="entry name" value="Nucleoside Triphosphate Pyrophosphohydrolase"/>
    <property type="match status" value="1"/>
</dbReference>
<evidence type="ECO:0000256" key="1">
    <source>
        <dbReference type="ARBA" id="ARBA00001946"/>
    </source>
</evidence>
<comment type="cofactor">
    <cofactor evidence="1">
        <name>Mg(2+)</name>
        <dbReference type="ChEBI" id="CHEBI:18420"/>
    </cofactor>
</comment>
<name>A0A558DLK5_9PSEU</name>
<dbReference type="PROSITE" id="PS51462">
    <property type="entry name" value="NUDIX"/>
    <property type="match status" value="1"/>
</dbReference>
<dbReference type="SUPFAM" id="SSF55811">
    <property type="entry name" value="Nudix"/>
    <property type="match status" value="1"/>
</dbReference>
<comment type="caution">
    <text evidence="6">The sequence shown here is derived from an EMBL/GenBank/DDBJ whole genome shotgun (WGS) entry which is preliminary data.</text>
</comment>
<keyword evidence="2 6" id="KW-0378">Hydrolase</keyword>
<proteinExistence type="predicted"/>
<dbReference type="CDD" id="cd18876">
    <property type="entry name" value="NUDIX_Hydrolase"/>
    <property type="match status" value="1"/>
</dbReference>
<protein>
    <submittedName>
        <fullName evidence="6">NUDIX hydrolase</fullName>
    </submittedName>
</protein>
<keyword evidence="7" id="KW-1185">Reference proteome</keyword>
<dbReference type="PANTHER" id="PTHR43046:SF12">
    <property type="entry name" value="GDP-MANNOSE MANNOSYL HYDROLASE"/>
    <property type="match status" value="1"/>
</dbReference>
<dbReference type="EMBL" id="VJWX01000008">
    <property type="protein sequence ID" value="TVT61905.1"/>
    <property type="molecule type" value="Genomic_DNA"/>
</dbReference>
<dbReference type="Pfam" id="PF00293">
    <property type="entry name" value="NUDIX"/>
    <property type="match status" value="1"/>
</dbReference>
<evidence type="ECO:0000256" key="3">
    <source>
        <dbReference type="ARBA" id="ARBA00022842"/>
    </source>
</evidence>
<evidence type="ECO:0000256" key="2">
    <source>
        <dbReference type="ARBA" id="ARBA00022801"/>
    </source>
</evidence>
<dbReference type="InterPro" id="IPR015797">
    <property type="entry name" value="NUDIX_hydrolase-like_dom_sf"/>
</dbReference>
<reference evidence="6 7" key="1">
    <citation type="submission" date="2019-07" db="EMBL/GenBank/DDBJ databases">
        <authorList>
            <person name="Duangmal K."/>
            <person name="Teo W.F.A."/>
        </authorList>
    </citation>
    <scope>NUCLEOTIDE SEQUENCE [LARGE SCALE GENOMIC DNA]</scope>
    <source>
        <strain evidence="6 7">TBRC 6029</strain>
    </source>
</reference>
<dbReference type="AlphaFoldDB" id="A0A558DLK5"/>
<evidence type="ECO:0000256" key="4">
    <source>
        <dbReference type="SAM" id="MobiDB-lite"/>
    </source>
</evidence>
<dbReference type="PANTHER" id="PTHR43046">
    <property type="entry name" value="GDP-MANNOSE MANNOSYL HYDROLASE"/>
    <property type="match status" value="1"/>
</dbReference>
<sequence>MDPDLHSRTAAFRQVAKWSASSATITPATRPRCIGAAASRHVRSALESPTYKPDWDLSGGTAEANKPPSAAAERELREELGLDIAVGRLLCLDWVLPHGPSDDTLMFVFDGGTLDDEAVAKLRIHDDEIGQLAFVSVSEARTLLRPYVWDRLNRAVQARSTGMAFTVRPTNRAPVRSRATTDSRLVSDRRAVPADARQPLAKRPLHGD</sequence>
<feature type="region of interest" description="Disordered" evidence="4">
    <location>
        <begin position="189"/>
        <end position="208"/>
    </location>
</feature>
<dbReference type="InterPro" id="IPR000086">
    <property type="entry name" value="NUDIX_hydrolase_dom"/>
</dbReference>
<organism evidence="6 7">
    <name type="scientific">Amycolatopsis rhizosphaerae</name>
    <dbReference type="NCBI Taxonomy" id="2053003"/>
    <lineage>
        <taxon>Bacteria</taxon>
        <taxon>Bacillati</taxon>
        <taxon>Actinomycetota</taxon>
        <taxon>Actinomycetes</taxon>
        <taxon>Pseudonocardiales</taxon>
        <taxon>Pseudonocardiaceae</taxon>
        <taxon>Amycolatopsis</taxon>
    </lineage>
</organism>
<accession>A0A558DLK5</accession>
<gene>
    <name evidence="6" type="ORF">FNH05_01940</name>
</gene>
<feature type="domain" description="Nudix hydrolase" evidence="5">
    <location>
        <begin position="18"/>
        <end position="157"/>
    </location>
</feature>
<evidence type="ECO:0000313" key="7">
    <source>
        <dbReference type="Proteomes" id="UP000320011"/>
    </source>
</evidence>
<evidence type="ECO:0000313" key="6">
    <source>
        <dbReference type="EMBL" id="TVT61905.1"/>
    </source>
</evidence>
<dbReference type="Proteomes" id="UP000320011">
    <property type="component" value="Unassembled WGS sequence"/>
</dbReference>
<reference evidence="6 7" key="2">
    <citation type="submission" date="2019-08" db="EMBL/GenBank/DDBJ databases">
        <title>Amycolatopsis acidicola sp. nov., isolated from peat swamp forest soil.</title>
        <authorList>
            <person name="Srisuk N."/>
        </authorList>
    </citation>
    <scope>NUCLEOTIDE SEQUENCE [LARGE SCALE GENOMIC DNA]</scope>
    <source>
        <strain evidence="6 7">TBRC 6029</strain>
    </source>
</reference>
<keyword evidence="3" id="KW-0460">Magnesium</keyword>
<evidence type="ECO:0000259" key="5">
    <source>
        <dbReference type="PROSITE" id="PS51462"/>
    </source>
</evidence>
<dbReference type="GO" id="GO:0016787">
    <property type="term" value="F:hydrolase activity"/>
    <property type="evidence" value="ECO:0007669"/>
    <property type="project" value="UniProtKB-KW"/>
</dbReference>